<dbReference type="SUPFAM" id="SSF52949">
    <property type="entry name" value="Macro domain-like"/>
    <property type="match status" value="1"/>
</dbReference>
<dbReference type="Gene3D" id="3.40.220.10">
    <property type="entry name" value="Leucine Aminopeptidase, subunit E, domain 1"/>
    <property type="match status" value="1"/>
</dbReference>
<name>A0A4Y5TVE0_9CAUD</name>
<dbReference type="InterPro" id="IPR050892">
    <property type="entry name" value="ADP-ribose_metab_enzymes"/>
</dbReference>
<proteinExistence type="predicted"/>
<sequence length="155" mass="17656">MAKLIFVPNKNIVHSTCDAIVNTVNCSGVSGKGVALEFKKYFPDNYKYYQELCSKDLIKPGDVKQFRAKKGIRSKVILNAATKDQWHYDSEYKWIDSVINRIRVYLSINDIRHIAIPPLGCGCGNLVWPIVLDKMEIAFRDLTQTIYIYGSNPHA</sequence>
<evidence type="ECO:0000313" key="3">
    <source>
        <dbReference type="Proteomes" id="UP000318470"/>
    </source>
</evidence>
<keyword evidence="3" id="KW-1185">Reference proteome</keyword>
<dbReference type="Proteomes" id="UP000318470">
    <property type="component" value="Segment"/>
</dbReference>
<reference evidence="2 3" key="1">
    <citation type="submission" date="2019-04" db="EMBL/GenBank/DDBJ databases">
        <authorList>
            <person name="Gao M."/>
            <person name="Bai C."/>
            <person name="Tong Y."/>
            <person name="Xu X."/>
        </authorList>
    </citation>
    <scope>NUCLEOTIDE SEQUENCE [LARGE SCALE GENOMIC DNA]</scope>
    <source>
        <strain evidence="2 3">Vibrio alginolyticus VA1</strain>
    </source>
</reference>
<organism evidence="2 3">
    <name type="scientific">Vibrio phage VAP7</name>
    <dbReference type="NCBI Taxonomy" id="2584487"/>
    <lineage>
        <taxon>Viruses</taxon>
        <taxon>Duplodnaviria</taxon>
        <taxon>Heunggongvirae</taxon>
        <taxon>Uroviricota</taxon>
        <taxon>Caudoviricetes</taxon>
        <taxon>Pantevenvirales</taxon>
        <taxon>Ackermannviridae</taxon>
        <taxon>Vapseptimavirus</taxon>
        <taxon>Vapseptimavirus VAP7</taxon>
    </lineage>
</organism>
<dbReference type="Pfam" id="PF01661">
    <property type="entry name" value="Macro"/>
    <property type="match status" value="1"/>
</dbReference>
<dbReference type="EMBL" id="MK795384">
    <property type="protein sequence ID" value="QDB73298.1"/>
    <property type="molecule type" value="Genomic_DNA"/>
</dbReference>
<dbReference type="KEGG" id="vg:55616135"/>
<dbReference type="InterPro" id="IPR002589">
    <property type="entry name" value="Macro_dom"/>
</dbReference>
<feature type="domain" description="Macro" evidence="1">
    <location>
        <begin position="1"/>
        <end position="155"/>
    </location>
</feature>
<dbReference type="PANTHER" id="PTHR12521">
    <property type="entry name" value="PROTEIN C6ORF130"/>
    <property type="match status" value="1"/>
</dbReference>
<accession>A0A4Y5TVE0</accession>
<dbReference type="PROSITE" id="PS51154">
    <property type="entry name" value="MACRO"/>
    <property type="match status" value="1"/>
</dbReference>
<dbReference type="InterPro" id="IPR043472">
    <property type="entry name" value="Macro_dom-like"/>
</dbReference>
<dbReference type="SMART" id="SM00506">
    <property type="entry name" value="A1pp"/>
    <property type="match status" value="1"/>
</dbReference>
<protein>
    <recommendedName>
        <fullName evidence="1">Macro domain-containing protein</fullName>
    </recommendedName>
</protein>
<dbReference type="GO" id="GO:0140291">
    <property type="term" value="P:peptidyl-glutamate ADP-deribosylation"/>
    <property type="evidence" value="ECO:0007669"/>
    <property type="project" value="TreeGrafter"/>
</dbReference>
<dbReference type="PANTHER" id="PTHR12521:SF0">
    <property type="entry name" value="ADP-RIBOSE GLYCOHYDROLASE OARD1"/>
    <property type="match status" value="1"/>
</dbReference>
<dbReference type="RefSeq" id="YP_009845772.1">
    <property type="nucleotide sequence ID" value="NC_048765.1"/>
</dbReference>
<dbReference type="GeneID" id="55616135"/>
<evidence type="ECO:0000313" key="2">
    <source>
        <dbReference type="EMBL" id="QDB73298.1"/>
    </source>
</evidence>
<evidence type="ECO:0000259" key="1">
    <source>
        <dbReference type="PROSITE" id="PS51154"/>
    </source>
</evidence>